<gene>
    <name evidence="2" type="ORF">LCGC14_0635670</name>
</gene>
<keyword evidence="1" id="KW-0812">Transmembrane</keyword>
<dbReference type="AlphaFoldDB" id="A0A0F9RJY3"/>
<protein>
    <submittedName>
        <fullName evidence="2">Uncharacterized protein</fullName>
    </submittedName>
</protein>
<accession>A0A0F9RJY3</accession>
<name>A0A0F9RJY3_9ZZZZ</name>
<evidence type="ECO:0000313" key="2">
    <source>
        <dbReference type="EMBL" id="KKN50152.1"/>
    </source>
</evidence>
<evidence type="ECO:0000256" key="1">
    <source>
        <dbReference type="SAM" id="Phobius"/>
    </source>
</evidence>
<keyword evidence="1" id="KW-0472">Membrane</keyword>
<organism evidence="2">
    <name type="scientific">marine sediment metagenome</name>
    <dbReference type="NCBI Taxonomy" id="412755"/>
    <lineage>
        <taxon>unclassified sequences</taxon>
        <taxon>metagenomes</taxon>
        <taxon>ecological metagenomes</taxon>
    </lineage>
</organism>
<proteinExistence type="predicted"/>
<reference evidence="2" key="1">
    <citation type="journal article" date="2015" name="Nature">
        <title>Complex archaea that bridge the gap between prokaryotes and eukaryotes.</title>
        <authorList>
            <person name="Spang A."/>
            <person name="Saw J.H."/>
            <person name="Jorgensen S.L."/>
            <person name="Zaremba-Niedzwiedzka K."/>
            <person name="Martijn J."/>
            <person name="Lind A.E."/>
            <person name="van Eijk R."/>
            <person name="Schleper C."/>
            <person name="Guy L."/>
            <person name="Ettema T.J."/>
        </authorList>
    </citation>
    <scope>NUCLEOTIDE SEQUENCE</scope>
</reference>
<feature type="transmembrane region" description="Helical" evidence="1">
    <location>
        <begin position="18"/>
        <end position="39"/>
    </location>
</feature>
<sequence length="81" mass="9421">MILNTILTLIALQPDERWLNSVVSLVVIFGLFLIINWVLRSENKVYFEQQSLIPLNDDTAAEKRLLNHQAKNPLNYQHFDA</sequence>
<keyword evidence="1" id="KW-1133">Transmembrane helix</keyword>
<dbReference type="EMBL" id="LAZR01001131">
    <property type="protein sequence ID" value="KKN50152.1"/>
    <property type="molecule type" value="Genomic_DNA"/>
</dbReference>
<comment type="caution">
    <text evidence="2">The sequence shown here is derived from an EMBL/GenBank/DDBJ whole genome shotgun (WGS) entry which is preliminary data.</text>
</comment>